<keyword evidence="2" id="KW-1185">Reference proteome</keyword>
<name>Q7UEK9_RHOBA</name>
<gene>
    <name evidence="1" type="ordered locus">RB11279</name>
</gene>
<dbReference type="KEGG" id="rba:RB11279"/>
<evidence type="ECO:0000313" key="2">
    <source>
        <dbReference type="Proteomes" id="UP000001025"/>
    </source>
</evidence>
<sequence length="502" mass="55526">MSNFDEHERVLVYPMNLSNMHSRSKLQATSSRRQFLANAGGGLSALGVAAALADSSRNSTSEIDPANPYEPRPSHFPAKAKSVIVVFCSGALSHVDTFDFKPELERRHGQPMPGNENLVSFQGPNGNLTRPLWKFQPRGESGKMISDLVPHIGEMADDLCFFHSLTNKSNTHGPAENVMNTGFTFDGFPSMGAWVNFALGSENRDLPSFVAMEDPRGMPQSGPNNWANGFLPAAFQGTPFSTTKPIRYLDRPDSISASTELASCEALRFLEQQYQDRFPGDQQLAARMASYELAARMQLQVPDVVDLSGEPKHVLELYGADSSNKTKADFANNCILARRMIERGVRFVQLFNGAYASGGKINWDGHSKLKEQYDVHGEILDQPVAGLLKDLKQRGLFDSTLVVFATEFGRMPMFQAGTYGRDHNPNGFTCWLAGAGVKPGFSYGATDEFGFRAQENVMTVHDFHATILHLMGLDHKRLTFYHNGIQRRLTDVHGEVIRDVLA</sequence>
<dbReference type="InterPro" id="IPR006311">
    <property type="entry name" value="TAT_signal"/>
</dbReference>
<evidence type="ECO:0008006" key="3">
    <source>
        <dbReference type="Google" id="ProtNLM"/>
    </source>
</evidence>
<dbReference type="EMBL" id="BX294153">
    <property type="protein sequence ID" value="CAD79026.1"/>
    <property type="molecule type" value="Genomic_DNA"/>
</dbReference>
<dbReference type="Proteomes" id="UP000001025">
    <property type="component" value="Chromosome"/>
</dbReference>
<dbReference type="AlphaFoldDB" id="Q7UEK9"/>
<reference evidence="1 2" key="1">
    <citation type="journal article" date="2003" name="Proc. Natl. Acad. Sci. U.S.A.">
        <title>Complete genome sequence of the marine planctomycete Pirellula sp. strain 1.</title>
        <authorList>
            <person name="Gloeckner F.O."/>
            <person name="Kube M."/>
            <person name="Bauer M."/>
            <person name="Teeling H."/>
            <person name="Lombardot T."/>
            <person name="Ludwig W."/>
            <person name="Gade D."/>
            <person name="Beck A."/>
            <person name="Borzym K."/>
            <person name="Heitmann K."/>
            <person name="Rabus R."/>
            <person name="Schlesner H."/>
            <person name="Amann R."/>
            <person name="Reinhardt R."/>
        </authorList>
    </citation>
    <scope>NUCLEOTIDE SEQUENCE [LARGE SCALE GENOMIC DNA]</scope>
    <source>
        <strain evidence="2">DSM 10527 / NCIMB 13988 / SH1</strain>
    </source>
</reference>
<dbReference type="PANTHER" id="PTHR43737:SF1">
    <property type="entry name" value="DUF1501 DOMAIN-CONTAINING PROTEIN"/>
    <property type="match status" value="1"/>
</dbReference>
<organism evidence="1 2">
    <name type="scientific">Rhodopirellula baltica (strain DSM 10527 / NCIMB 13988 / SH1)</name>
    <dbReference type="NCBI Taxonomy" id="243090"/>
    <lineage>
        <taxon>Bacteria</taxon>
        <taxon>Pseudomonadati</taxon>
        <taxon>Planctomycetota</taxon>
        <taxon>Planctomycetia</taxon>
        <taxon>Pirellulales</taxon>
        <taxon>Pirellulaceae</taxon>
        <taxon>Rhodopirellula</taxon>
    </lineage>
</organism>
<dbReference type="PANTHER" id="PTHR43737">
    <property type="entry name" value="BLL7424 PROTEIN"/>
    <property type="match status" value="1"/>
</dbReference>
<dbReference type="SUPFAM" id="SSF53649">
    <property type="entry name" value="Alkaline phosphatase-like"/>
    <property type="match status" value="1"/>
</dbReference>
<dbReference type="EnsemblBacteria" id="CAD79026">
    <property type="protein sequence ID" value="CAD79026"/>
    <property type="gene ID" value="RB11279"/>
</dbReference>
<dbReference type="PATRIC" id="fig|243090.15.peg.5467"/>
<protein>
    <recommendedName>
        <fullName evidence="3">Sulfatase</fullName>
    </recommendedName>
</protein>
<dbReference type="Pfam" id="PF07394">
    <property type="entry name" value="DUF1501"/>
    <property type="match status" value="1"/>
</dbReference>
<dbReference type="HOGENOM" id="CLU_035908_0_0_0"/>
<proteinExistence type="predicted"/>
<dbReference type="STRING" id="243090.RB11279"/>
<dbReference type="InterPro" id="IPR017850">
    <property type="entry name" value="Alkaline_phosphatase_core_sf"/>
</dbReference>
<dbReference type="Gene3D" id="3.40.720.10">
    <property type="entry name" value="Alkaline Phosphatase, subunit A"/>
    <property type="match status" value="1"/>
</dbReference>
<dbReference type="InterPro" id="IPR010869">
    <property type="entry name" value="DUF1501"/>
</dbReference>
<dbReference type="eggNOG" id="COG3119">
    <property type="taxonomic scope" value="Bacteria"/>
</dbReference>
<dbReference type="OrthoDB" id="127333at2"/>
<evidence type="ECO:0000313" key="1">
    <source>
        <dbReference type="EMBL" id="CAD79026.1"/>
    </source>
</evidence>
<dbReference type="PROSITE" id="PS51318">
    <property type="entry name" value="TAT"/>
    <property type="match status" value="1"/>
</dbReference>
<dbReference type="InParanoid" id="Q7UEK9"/>
<accession>Q7UEK9</accession>